<dbReference type="KEGG" id="ssyi:EKG83_26500"/>
<protein>
    <submittedName>
        <fullName evidence="2">Uncharacterized protein</fullName>
    </submittedName>
</protein>
<feature type="region of interest" description="Disordered" evidence="1">
    <location>
        <begin position="45"/>
        <end position="90"/>
    </location>
</feature>
<organism evidence="2 3">
    <name type="scientific">Saccharothrix syringae</name>
    <name type="common">Nocardiopsis syringae</name>
    <dbReference type="NCBI Taxonomy" id="103733"/>
    <lineage>
        <taxon>Bacteria</taxon>
        <taxon>Bacillati</taxon>
        <taxon>Actinomycetota</taxon>
        <taxon>Actinomycetes</taxon>
        <taxon>Pseudonocardiales</taxon>
        <taxon>Pseudonocardiaceae</taxon>
        <taxon>Saccharothrix</taxon>
    </lineage>
</organism>
<sequence length="162" mass="17477">MPDLDALSGREKPTLTQTRAYWAFVRDLDGLLPHGSLRVFVDPHEASCSHPSSPDSSSSRSANPTTWRCSTPSSNPGSATCLPGRRPGKPRSVAGLNRLLNQHGFPVTSARNTAMIEAVAELPPTIISDLFGVHSKTAHAWANYAQDSWADYLAARATPPHH</sequence>
<proteinExistence type="predicted"/>
<accession>A0A5Q0H3I8</accession>
<feature type="compositionally biased region" description="Low complexity" evidence="1">
    <location>
        <begin position="48"/>
        <end position="61"/>
    </location>
</feature>
<reference evidence="3" key="1">
    <citation type="journal article" date="2021" name="Curr. Microbiol.">
        <title>Complete genome of nocamycin-producing strain Saccharothrix syringae NRRL B-16468 reveals the biosynthetic potential for secondary metabolites.</title>
        <authorList>
            <person name="Mo X."/>
            <person name="Yang S."/>
        </authorList>
    </citation>
    <scope>NUCLEOTIDE SEQUENCE [LARGE SCALE GENOMIC DNA]</scope>
    <source>
        <strain evidence="3">ATCC 51364 / DSM 43886 / JCM 6844 / KCTC 9398 / NBRC 14523 / NRRL B-16468 / INA 2240</strain>
    </source>
</reference>
<evidence type="ECO:0000313" key="2">
    <source>
        <dbReference type="EMBL" id="QFZ20485.1"/>
    </source>
</evidence>
<dbReference type="AlphaFoldDB" id="A0A5Q0H3I8"/>
<gene>
    <name evidence="2" type="ORF">EKG83_26500</name>
</gene>
<dbReference type="EMBL" id="CP034550">
    <property type="protein sequence ID" value="QFZ20485.1"/>
    <property type="molecule type" value="Genomic_DNA"/>
</dbReference>
<feature type="compositionally biased region" description="Polar residues" evidence="1">
    <location>
        <begin position="62"/>
        <end position="78"/>
    </location>
</feature>
<evidence type="ECO:0000256" key="1">
    <source>
        <dbReference type="SAM" id="MobiDB-lite"/>
    </source>
</evidence>
<evidence type="ECO:0000313" key="3">
    <source>
        <dbReference type="Proteomes" id="UP000325787"/>
    </source>
</evidence>
<name>A0A5Q0H3I8_SACSY</name>
<keyword evidence="3" id="KW-1185">Reference proteome</keyword>
<dbReference type="RefSeq" id="WP_153278427.1">
    <property type="nucleotide sequence ID" value="NZ_CP034550.1"/>
</dbReference>
<dbReference type="Proteomes" id="UP000325787">
    <property type="component" value="Chromosome"/>
</dbReference>
<dbReference type="OrthoDB" id="3405537at2"/>